<dbReference type="PANTHER" id="PTHR30531">
    <property type="entry name" value="FLAGELLAR BIOSYNTHETIC PROTEIN FLHB"/>
    <property type="match status" value="1"/>
</dbReference>
<dbReference type="EMBL" id="CP002547">
    <property type="protein sequence ID" value="ADY56388.1"/>
    <property type="molecule type" value="Genomic_DNA"/>
</dbReference>
<accession>F0T244</accession>
<keyword evidence="2" id="KW-1185">Reference proteome</keyword>
<sequence>MIYLDKRIQIPKEKAAALAYEHTGAPRVVAKGEGYIAQKIIEKAGEQGIPIQKNEALVNALMLVELSGEIPVELYEVVAQVLAFIYRLNKSKVKQVFDQDS</sequence>
<dbReference type="PANTHER" id="PTHR30531:SF12">
    <property type="entry name" value="FLAGELLAR BIOSYNTHETIC PROTEIN FLHB"/>
    <property type="match status" value="1"/>
</dbReference>
<dbReference type="GO" id="GO:0009306">
    <property type="term" value="P:protein secretion"/>
    <property type="evidence" value="ECO:0007669"/>
    <property type="project" value="InterPro"/>
</dbReference>
<reference evidence="2" key="2">
    <citation type="submission" date="2011-02" db="EMBL/GenBank/DDBJ databases">
        <title>The complete genome of Syntrophobotulus glycolicus DSM 8271.</title>
        <authorList>
            <person name="Lucas S."/>
            <person name="Copeland A."/>
            <person name="Lapidus A."/>
            <person name="Bruce D."/>
            <person name="Goodwin L."/>
            <person name="Pitluck S."/>
            <person name="Kyrpides N."/>
            <person name="Mavromatis K."/>
            <person name="Pagani I."/>
            <person name="Ivanova N."/>
            <person name="Mikhailova N."/>
            <person name="Chertkov O."/>
            <person name="Held B."/>
            <person name="Detter J.C."/>
            <person name="Tapia R."/>
            <person name="Han C."/>
            <person name="Land M."/>
            <person name="Hauser L."/>
            <person name="Markowitz V."/>
            <person name="Cheng J.-F."/>
            <person name="Hugenholtz P."/>
            <person name="Woyke T."/>
            <person name="Wu D."/>
            <person name="Spring S."/>
            <person name="Schroeder M."/>
            <person name="Brambilla E."/>
            <person name="Klenk H.-P."/>
            <person name="Eisen J.A."/>
        </authorList>
    </citation>
    <scope>NUCLEOTIDE SEQUENCE [LARGE SCALE GENOMIC DNA]</scope>
    <source>
        <strain evidence="2">DSM 8271 / FlGlyR</strain>
    </source>
</reference>
<dbReference type="Gene3D" id="3.40.1690.10">
    <property type="entry name" value="secretion proteins EscU"/>
    <property type="match status" value="1"/>
</dbReference>
<dbReference type="eggNOG" id="COG2257">
    <property type="taxonomic scope" value="Bacteria"/>
</dbReference>
<dbReference type="InterPro" id="IPR029025">
    <property type="entry name" value="T3SS_substrate_exporter_C"/>
</dbReference>
<dbReference type="STRING" id="645991.Sgly_2097"/>
<dbReference type="Proteomes" id="UP000007488">
    <property type="component" value="Chromosome"/>
</dbReference>
<reference evidence="1 2" key="1">
    <citation type="journal article" date="2011" name="Stand. Genomic Sci.">
        <title>Complete genome sequence of Syntrophobotulus glycolicus type strain (FlGlyR).</title>
        <authorList>
            <person name="Han C."/>
            <person name="Mwirichia R."/>
            <person name="Chertkov O."/>
            <person name="Held B."/>
            <person name="Lapidus A."/>
            <person name="Nolan M."/>
            <person name="Lucas S."/>
            <person name="Hammon N."/>
            <person name="Deshpande S."/>
            <person name="Cheng J.F."/>
            <person name="Tapia R."/>
            <person name="Goodwin L."/>
            <person name="Pitluck S."/>
            <person name="Huntemann M."/>
            <person name="Liolios K."/>
            <person name="Ivanova N."/>
            <person name="Pagani I."/>
            <person name="Mavromatis K."/>
            <person name="Ovchinikova G."/>
            <person name="Pati A."/>
            <person name="Chen A."/>
            <person name="Palaniappan K."/>
            <person name="Land M."/>
            <person name="Hauser L."/>
            <person name="Brambilla E.M."/>
            <person name="Rohde M."/>
            <person name="Spring S."/>
            <person name="Sikorski J."/>
            <person name="Goker M."/>
            <person name="Woyke T."/>
            <person name="Bristow J."/>
            <person name="Eisen J.A."/>
            <person name="Markowitz V."/>
            <person name="Hugenholtz P."/>
            <person name="Kyrpides N.C."/>
            <person name="Klenk H.P."/>
            <person name="Detter J.C."/>
        </authorList>
    </citation>
    <scope>NUCLEOTIDE SEQUENCE [LARGE SCALE GENOMIC DNA]</scope>
    <source>
        <strain evidence="2">DSM 8271 / FlGlyR</strain>
    </source>
</reference>
<protein>
    <submittedName>
        <fullName evidence="1">Type III secretion exporter</fullName>
    </submittedName>
</protein>
<dbReference type="AlphaFoldDB" id="F0T244"/>
<evidence type="ECO:0000313" key="2">
    <source>
        <dbReference type="Proteomes" id="UP000007488"/>
    </source>
</evidence>
<gene>
    <name evidence="1" type="ordered locus">Sgly_2097</name>
</gene>
<dbReference type="Pfam" id="PF01312">
    <property type="entry name" value="Bac_export_2"/>
    <property type="match status" value="1"/>
</dbReference>
<name>F0T244_SYNGF</name>
<dbReference type="SUPFAM" id="SSF160544">
    <property type="entry name" value="EscU C-terminal domain-like"/>
    <property type="match status" value="1"/>
</dbReference>
<evidence type="ECO:0000313" key="1">
    <source>
        <dbReference type="EMBL" id="ADY56388.1"/>
    </source>
</evidence>
<organism evidence="1 2">
    <name type="scientific">Syntrophobotulus glycolicus (strain DSM 8271 / FlGlyR)</name>
    <dbReference type="NCBI Taxonomy" id="645991"/>
    <lineage>
        <taxon>Bacteria</taxon>
        <taxon>Bacillati</taxon>
        <taxon>Bacillota</taxon>
        <taxon>Clostridia</taxon>
        <taxon>Eubacteriales</taxon>
        <taxon>Desulfitobacteriaceae</taxon>
        <taxon>Syntrophobotulus</taxon>
    </lineage>
</organism>
<dbReference type="InterPro" id="IPR006135">
    <property type="entry name" value="T3SS_substrate_exporter"/>
</dbReference>
<dbReference type="KEGG" id="sgy:Sgly_2097"/>
<dbReference type="HOGENOM" id="CLU_041013_4_2_9"/>
<proteinExistence type="predicted"/>
<dbReference type="GO" id="GO:0005886">
    <property type="term" value="C:plasma membrane"/>
    <property type="evidence" value="ECO:0007669"/>
    <property type="project" value="TreeGrafter"/>
</dbReference>
<dbReference type="RefSeq" id="WP_013625255.1">
    <property type="nucleotide sequence ID" value="NC_015172.1"/>
</dbReference>